<dbReference type="Gene3D" id="1.20.1260.30">
    <property type="match status" value="1"/>
</dbReference>
<dbReference type="InterPro" id="IPR038333">
    <property type="entry name" value="T1MK-like_N_sf"/>
</dbReference>
<evidence type="ECO:0000256" key="2">
    <source>
        <dbReference type="ARBA" id="ARBA00022747"/>
    </source>
</evidence>
<proteinExistence type="inferred from homology"/>
<reference evidence="3 4" key="1">
    <citation type="submission" date="2017-09" db="EMBL/GenBank/DDBJ databases">
        <title>Large-scale bioinformatics analysis of Bacillus genomes uncovers conserved roles of natural products in bacterial physiology.</title>
        <authorList>
            <consortium name="Agbiome Team Llc"/>
            <person name="Bleich R.M."/>
            <person name="Kirk G.J."/>
            <person name="Santa Maria K.C."/>
            <person name="Allen S.E."/>
            <person name="Farag S."/>
            <person name="Shank E.A."/>
            <person name="Bowers A."/>
        </authorList>
    </citation>
    <scope>NUCLEOTIDE SEQUENCE [LARGE SCALE GENOMIC DNA]</scope>
    <source>
        <strain evidence="3 4">AFS027647</strain>
    </source>
</reference>
<keyword evidence="2" id="KW-0680">Restriction system</keyword>
<accession>A0A9X6UC33</accession>
<gene>
    <name evidence="3" type="ORF">CN553_13720</name>
</gene>
<comment type="caution">
    <text evidence="3">The sequence shown here is derived from an EMBL/GenBank/DDBJ whole genome shotgun (WGS) entry which is preliminary data.</text>
</comment>
<dbReference type="AlphaFoldDB" id="A0A9X6UC33"/>
<sequence>MVITNRRKGSYIMNEVDRIINCCQYDNELFRKYITCLLQLKKCSDTFQQIQIELRNDYLIRGICEREVDEVVRGSKEYETYFLPKALQWNFLREHPHLIGKICEDFFAFESLHLTELEWEKIINRVGNKSFIM</sequence>
<dbReference type="GO" id="GO:0009307">
    <property type="term" value="P:DNA restriction-modification system"/>
    <property type="evidence" value="ECO:0007669"/>
    <property type="project" value="UniProtKB-KW"/>
</dbReference>
<organism evidence="3 4">
    <name type="scientific">Bacillus cereus</name>
    <dbReference type="NCBI Taxonomy" id="1396"/>
    <lineage>
        <taxon>Bacteria</taxon>
        <taxon>Bacillati</taxon>
        <taxon>Bacillota</taxon>
        <taxon>Bacilli</taxon>
        <taxon>Bacillales</taxon>
        <taxon>Bacillaceae</taxon>
        <taxon>Bacillus</taxon>
        <taxon>Bacillus cereus group</taxon>
    </lineage>
</organism>
<evidence type="ECO:0000256" key="1">
    <source>
        <dbReference type="ARBA" id="ARBA00006594"/>
    </source>
</evidence>
<evidence type="ECO:0000313" key="3">
    <source>
        <dbReference type="EMBL" id="PEN96991.1"/>
    </source>
</evidence>
<dbReference type="EMBL" id="NUAN01000080">
    <property type="protein sequence ID" value="PEN96991.1"/>
    <property type="molecule type" value="Genomic_DNA"/>
</dbReference>
<protein>
    <submittedName>
        <fullName evidence="3">Group-specific protein</fullName>
    </submittedName>
</protein>
<name>A0A9X6UC33_BACCE</name>
<comment type="similarity">
    <text evidence="1">Belongs to the N(4)/N(6)-methyltransferase family.</text>
</comment>
<dbReference type="Proteomes" id="UP000220691">
    <property type="component" value="Unassembled WGS sequence"/>
</dbReference>
<evidence type="ECO:0000313" key="4">
    <source>
        <dbReference type="Proteomes" id="UP000220691"/>
    </source>
</evidence>